<comment type="caution">
    <text evidence="1">The sequence shown here is derived from an EMBL/GenBank/DDBJ whole genome shotgun (WGS) entry which is preliminary data.</text>
</comment>
<evidence type="ECO:0000313" key="1">
    <source>
        <dbReference type="EMBL" id="KAK8386407.1"/>
    </source>
</evidence>
<dbReference type="Proteomes" id="UP001487740">
    <property type="component" value="Unassembled WGS sequence"/>
</dbReference>
<keyword evidence="2" id="KW-1185">Reference proteome</keyword>
<accession>A0AAW0TIE6</accession>
<proteinExistence type="predicted"/>
<sequence>MRAERKGDAQLGPLPEPFYVLPHARLFSCVPCLPDAFLKVAHECSAREFTQASHLSMLGNIGGQHNKAKVE</sequence>
<dbReference type="EMBL" id="JARAKH010000031">
    <property type="protein sequence ID" value="KAK8386407.1"/>
    <property type="molecule type" value="Genomic_DNA"/>
</dbReference>
<gene>
    <name evidence="1" type="ORF">O3P69_010819</name>
</gene>
<dbReference type="AlphaFoldDB" id="A0AAW0TIE6"/>
<reference evidence="1 2" key="1">
    <citation type="submission" date="2023-03" db="EMBL/GenBank/DDBJ databases">
        <title>High-quality genome of Scylla paramamosain provides insights in environmental adaptation.</title>
        <authorList>
            <person name="Zhang L."/>
        </authorList>
    </citation>
    <scope>NUCLEOTIDE SEQUENCE [LARGE SCALE GENOMIC DNA]</scope>
    <source>
        <strain evidence="1">LZ_2023a</strain>
        <tissue evidence="1">Muscle</tissue>
    </source>
</reference>
<protein>
    <submittedName>
        <fullName evidence="1">Uncharacterized protein</fullName>
    </submittedName>
</protein>
<organism evidence="1 2">
    <name type="scientific">Scylla paramamosain</name>
    <name type="common">Mud crab</name>
    <dbReference type="NCBI Taxonomy" id="85552"/>
    <lineage>
        <taxon>Eukaryota</taxon>
        <taxon>Metazoa</taxon>
        <taxon>Ecdysozoa</taxon>
        <taxon>Arthropoda</taxon>
        <taxon>Crustacea</taxon>
        <taxon>Multicrustacea</taxon>
        <taxon>Malacostraca</taxon>
        <taxon>Eumalacostraca</taxon>
        <taxon>Eucarida</taxon>
        <taxon>Decapoda</taxon>
        <taxon>Pleocyemata</taxon>
        <taxon>Brachyura</taxon>
        <taxon>Eubrachyura</taxon>
        <taxon>Portunoidea</taxon>
        <taxon>Portunidae</taxon>
        <taxon>Portuninae</taxon>
        <taxon>Scylla</taxon>
    </lineage>
</organism>
<evidence type="ECO:0000313" key="2">
    <source>
        <dbReference type="Proteomes" id="UP001487740"/>
    </source>
</evidence>
<name>A0AAW0TIE6_SCYPA</name>